<dbReference type="KEGG" id="slc:SL103_19430"/>
<organism evidence="2 3">
    <name type="scientific">Streptomyces lydicus</name>
    <dbReference type="NCBI Taxonomy" id="47763"/>
    <lineage>
        <taxon>Bacteria</taxon>
        <taxon>Bacillati</taxon>
        <taxon>Actinomycetota</taxon>
        <taxon>Actinomycetes</taxon>
        <taxon>Kitasatosporales</taxon>
        <taxon>Streptomycetaceae</taxon>
        <taxon>Streptomyces</taxon>
    </lineage>
</organism>
<dbReference type="Gene3D" id="3.30.470.20">
    <property type="entry name" value="ATP-grasp fold, B domain"/>
    <property type="match status" value="1"/>
</dbReference>
<dbReference type="AlphaFoldDB" id="A0A1D7VMY3"/>
<dbReference type="GO" id="GO:0009432">
    <property type="term" value="P:SOS response"/>
    <property type="evidence" value="ECO:0007669"/>
    <property type="project" value="TreeGrafter"/>
</dbReference>
<dbReference type="PANTHER" id="PTHR21621">
    <property type="entry name" value="RIBOSOMAL PROTEIN S6 MODIFICATION PROTEIN"/>
    <property type="match status" value="1"/>
</dbReference>
<dbReference type="SUPFAM" id="SSF56059">
    <property type="entry name" value="Glutathione synthetase ATP-binding domain-like"/>
    <property type="match status" value="1"/>
</dbReference>
<proteinExistence type="predicted"/>
<gene>
    <name evidence="2" type="ORF">SL103_19430</name>
</gene>
<dbReference type="NCBIfam" id="TIGR04187">
    <property type="entry name" value="GRASP_SAV_5884"/>
    <property type="match status" value="1"/>
</dbReference>
<dbReference type="Pfam" id="PF21068">
    <property type="entry name" value="ATPgraspMvdD"/>
    <property type="match status" value="1"/>
</dbReference>
<dbReference type="OrthoDB" id="9794735at2"/>
<accession>A0A1D7VMY3</accession>
<evidence type="ECO:0000313" key="3">
    <source>
        <dbReference type="Proteomes" id="UP000094094"/>
    </source>
</evidence>
<sequence>MTVLVLTCEEDLTADMVVSTLHDLGVPLVRLDPADLPGSIALSADYAGDGFHGYLKTGERMVSLGSLRSIWVRRPGTPGTRVAERSTWLTAEAEQALYGMLTSTRARWMNHPVAAAQARYKPWQLHIAQRSGFTVPATLITTFPAVARQFAATHRDLVVKSVSGKHPGDPPMVLPTTRISPDADFSAVAAGPTLLQQHVSKQADIRLTCVDGHLFAARKEADPDEVDSRFTENSTWKPAEVPDQVRRSVAAYMTTAQLAYGAFDFAEDQSGTWWFLECNQGGQFGFIQLDTDQPITQAIAAWLAADPLTCHSWPAV</sequence>
<reference evidence="2 3" key="1">
    <citation type="submission" date="2016-09" db="EMBL/GenBank/DDBJ databases">
        <title>Complete genome sequencing of Streptomyces lydicus 103 and metabolic pathways analysis of antibiotic biosynthesis.</title>
        <authorList>
            <person name="Jia N."/>
            <person name="Ding M.-Z."/>
            <person name="Gao F."/>
            <person name="Yuan Y.-J."/>
        </authorList>
    </citation>
    <scope>NUCLEOTIDE SEQUENCE [LARGE SCALE GENOMIC DNA]</scope>
    <source>
        <strain evidence="2 3">103</strain>
    </source>
</reference>
<keyword evidence="3" id="KW-1185">Reference proteome</keyword>
<dbReference type="Proteomes" id="UP000094094">
    <property type="component" value="Chromosome"/>
</dbReference>
<dbReference type="InterPro" id="IPR026449">
    <property type="entry name" value="GRASP_SAV_5884"/>
</dbReference>
<dbReference type="PANTHER" id="PTHR21621:SF0">
    <property type="entry name" value="BETA-CITRYLGLUTAMATE SYNTHASE B-RELATED"/>
    <property type="match status" value="1"/>
</dbReference>
<evidence type="ECO:0000313" key="2">
    <source>
        <dbReference type="EMBL" id="AOP48110.1"/>
    </source>
</evidence>
<dbReference type="GO" id="GO:0018169">
    <property type="term" value="F:ribosomal S6-glutamic acid ligase activity"/>
    <property type="evidence" value="ECO:0007669"/>
    <property type="project" value="TreeGrafter"/>
</dbReference>
<name>A0A1D7VMY3_9ACTN</name>
<dbReference type="RefSeq" id="WP_069570246.1">
    <property type="nucleotide sequence ID" value="NZ_CP017157.1"/>
</dbReference>
<protein>
    <recommendedName>
        <fullName evidence="1">MvdD-like pre-ATP grasp domain-containing protein</fullName>
    </recommendedName>
</protein>
<feature type="domain" description="MvdD-like pre-ATP grasp" evidence="1">
    <location>
        <begin position="2"/>
        <end position="111"/>
    </location>
</feature>
<dbReference type="InterPro" id="IPR048936">
    <property type="entry name" value="MvdD-like_ATPgrasp"/>
</dbReference>
<dbReference type="EMBL" id="CP017157">
    <property type="protein sequence ID" value="AOP48110.1"/>
    <property type="molecule type" value="Genomic_DNA"/>
</dbReference>
<evidence type="ECO:0000259" key="1">
    <source>
        <dbReference type="Pfam" id="PF21068"/>
    </source>
</evidence>
<dbReference type="GO" id="GO:0005737">
    <property type="term" value="C:cytoplasm"/>
    <property type="evidence" value="ECO:0007669"/>
    <property type="project" value="TreeGrafter"/>
</dbReference>